<comment type="catalytic activity">
    <reaction evidence="6 7">
        <text>orotidine 5'-phosphate + H(+) = UMP + CO2</text>
        <dbReference type="Rhea" id="RHEA:11596"/>
        <dbReference type="ChEBI" id="CHEBI:15378"/>
        <dbReference type="ChEBI" id="CHEBI:16526"/>
        <dbReference type="ChEBI" id="CHEBI:57538"/>
        <dbReference type="ChEBI" id="CHEBI:57865"/>
        <dbReference type="EC" id="4.1.1.23"/>
    </reaction>
</comment>
<evidence type="ECO:0000256" key="3">
    <source>
        <dbReference type="ARBA" id="ARBA00022793"/>
    </source>
</evidence>
<dbReference type="SMART" id="SM00934">
    <property type="entry name" value="OMPdecase"/>
    <property type="match status" value="1"/>
</dbReference>
<feature type="active site" description="Proton donor" evidence="7">
    <location>
        <position position="105"/>
    </location>
</feature>
<keyword evidence="3 7" id="KW-0210">Decarboxylase</keyword>
<evidence type="ECO:0000256" key="5">
    <source>
        <dbReference type="ARBA" id="ARBA00023239"/>
    </source>
</evidence>
<accession>A0ABT0IHW9</accession>
<dbReference type="InterPro" id="IPR018089">
    <property type="entry name" value="OMPdecase_AS"/>
</dbReference>
<evidence type="ECO:0000313" key="10">
    <source>
        <dbReference type="Proteomes" id="UP001522868"/>
    </source>
</evidence>
<evidence type="ECO:0000259" key="8">
    <source>
        <dbReference type="SMART" id="SM00934"/>
    </source>
</evidence>
<evidence type="ECO:0000313" key="9">
    <source>
        <dbReference type="EMBL" id="MCK8680922.1"/>
    </source>
</evidence>
<dbReference type="InterPro" id="IPR013785">
    <property type="entry name" value="Aldolase_TIM"/>
</dbReference>
<dbReference type="NCBIfam" id="TIGR02127">
    <property type="entry name" value="pyrF_sub2"/>
    <property type="match status" value="1"/>
</dbReference>
<evidence type="ECO:0000256" key="6">
    <source>
        <dbReference type="ARBA" id="ARBA00049157"/>
    </source>
</evidence>
<sequence length="290" mass="29437">MSTPAAPAPLAPFGTRLRQAMDARGPLCVGIDPHASLLEAWGLSDDIAGLTSFTRTVVDALADRVAVFKPQSAFFERFGSRGLAVLEHATAELRAAGALVVMDAKRGDIGSTMAAYADTYLRPGAPLFSDALTVSPYLGYGSLKPAVELARSSGCGLFVLALTSNPEGAEVQRATGADGRTLGAAMLAHLTEENAAERSAGQPLGSFGAVVGATLGDLSSFDLDTGGPLLAPGIGAQGATPADLPAVFGPAVRNVVPSVSRGVLRHGPDAAALRTAAERYADEVRAAVGG</sequence>
<organism evidence="9 10">
    <name type="scientific">Streptomyces lichenis</name>
    <dbReference type="NCBI Taxonomy" id="2306967"/>
    <lineage>
        <taxon>Bacteria</taxon>
        <taxon>Bacillati</taxon>
        <taxon>Actinomycetota</taxon>
        <taxon>Actinomycetes</taxon>
        <taxon>Kitasatosporales</taxon>
        <taxon>Streptomycetaceae</taxon>
        <taxon>Streptomyces</taxon>
    </lineage>
</organism>
<dbReference type="PROSITE" id="PS00156">
    <property type="entry name" value="OMPDECASE"/>
    <property type="match status" value="1"/>
</dbReference>
<keyword evidence="5 7" id="KW-0456">Lyase</keyword>
<evidence type="ECO:0000256" key="1">
    <source>
        <dbReference type="ARBA" id="ARBA00004861"/>
    </source>
</evidence>
<dbReference type="CDD" id="cd04725">
    <property type="entry name" value="OMP_decarboxylase_like"/>
    <property type="match status" value="1"/>
</dbReference>
<dbReference type="InterPro" id="IPR001754">
    <property type="entry name" value="OMPdeCOase_dom"/>
</dbReference>
<dbReference type="Gene3D" id="3.20.20.70">
    <property type="entry name" value="Aldolase class I"/>
    <property type="match status" value="1"/>
</dbReference>
<dbReference type="PANTHER" id="PTHR43375:SF1">
    <property type="entry name" value="OROTIDINE 5'-PHOSPHATE DECARBOXYLASE"/>
    <property type="match status" value="1"/>
</dbReference>
<dbReference type="EC" id="4.1.1.23" evidence="7"/>
<proteinExistence type="inferred from homology"/>
<protein>
    <recommendedName>
        <fullName evidence="7">Orotidine 5'-phosphate decarboxylase</fullName>
        <ecNumber evidence="7">4.1.1.23</ecNumber>
    </recommendedName>
    <alternativeName>
        <fullName evidence="7">OMP decarboxylase</fullName>
        <shortName evidence="7">OMPDCase</shortName>
        <shortName evidence="7">OMPdecase</shortName>
    </alternativeName>
</protein>
<evidence type="ECO:0000256" key="7">
    <source>
        <dbReference type="HAMAP-Rule" id="MF_01215"/>
    </source>
</evidence>
<gene>
    <name evidence="7 9" type="primary">pyrF</name>
    <name evidence="9" type="ORF">M1O15_26740</name>
</gene>
<dbReference type="EMBL" id="JALPTH010000032">
    <property type="protein sequence ID" value="MCK8680922.1"/>
    <property type="molecule type" value="Genomic_DNA"/>
</dbReference>
<dbReference type="RefSeq" id="WP_248636752.1">
    <property type="nucleotide sequence ID" value="NZ_JALPTH010000032.1"/>
</dbReference>
<dbReference type="Proteomes" id="UP001522868">
    <property type="component" value="Unassembled WGS sequence"/>
</dbReference>
<dbReference type="InterPro" id="IPR011995">
    <property type="entry name" value="OMPdecase_type-2"/>
</dbReference>
<comment type="pathway">
    <text evidence="1 7">Pyrimidine metabolism; UMP biosynthesis via de novo pathway; UMP from orotate: step 2/2.</text>
</comment>
<dbReference type="Pfam" id="PF00215">
    <property type="entry name" value="OMPdecase"/>
    <property type="match status" value="1"/>
</dbReference>
<evidence type="ECO:0000256" key="4">
    <source>
        <dbReference type="ARBA" id="ARBA00022975"/>
    </source>
</evidence>
<reference evidence="9 10" key="1">
    <citation type="submission" date="2022-04" db="EMBL/GenBank/DDBJ databases">
        <title>Streptomyces sp. nov. LCR6-01 isolated from Lichen of Dirinaria sp.</title>
        <authorList>
            <person name="Kanchanasin P."/>
            <person name="Tanasupawat S."/>
            <person name="Phongsopitanun W."/>
        </authorList>
    </citation>
    <scope>NUCLEOTIDE SEQUENCE [LARGE SCALE GENOMIC DNA]</scope>
    <source>
        <strain evidence="9 10">LCR6-01</strain>
    </source>
</reference>
<dbReference type="InterPro" id="IPR011060">
    <property type="entry name" value="RibuloseP-bd_barrel"/>
</dbReference>
<evidence type="ECO:0000256" key="2">
    <source>
        <dbReference type="ARBA" id="ARBA00008847"/>
    </source>
</evidence>
<comment type="similarity">
    <text evidence="2 7">Belongs to the OMP decarboxylase family. Type 2 subfamily.</text>
</comment>
<feature type="domain" description="Orotidine 5'-phosphate decarboxylase" evidence="8">
    <location>
        <begin position="26"/>
        <end position="276"/>
    </location>
</feature>
<dbReference type="GO" id="GO:0004590">
    <property type="term" value="F:orotidine-5'-phosphate decarboxylase activity"/>
    <property type="evidence" value="ECO:0007669"/>
    <property type="project" value="UniProtKB-EC"/>
</dbReference>
<dbReference type="PANTHER" id="PTHR43375">
    <property type="entry name" value="OROTIDINE 5'-PHOSPHATE DECARBOXYLASE"/>
    <property type="match status" value="1"/>
</dbReference>
<keyword evidence="4 7" id="KW-0665">Pyrimidine biosynthesis</keyword>
<dbReference type="SUPFAM" id="SSF51366">
    <property type="entry name" value="Ribulose-phoshate binding barrel"/>
    <property type="match status" value="1"/>
</dbReference>
<name>A0ABT0IHW9_9ACTN</name>
<comment type="caution">
    <text evidence="9">The sequence shown here is derived from an EMBL/GenBank/DDBJ whole genome shotgun (WGS) entry which is preliminary data.</text>
</comment>
<keyword evidence="10" id="KW-1185">Reference proteome</keyword>
<dbReference type="HAMAP" id="MF_01215">
    <property type="entry name" value="OMPdecase_type2"/>
    <property type="match status" value="1"/>
</dbReference>